<protein>
    <submittedName>
        <fullName evidence="1">Uncharacterized protein</fullName>
    </submittedName>
</protein>
<sequence>MEPRKVPLTGGCHCGATRYVLYFTLPAPHNESNPNQKGDQRIARCNCTTCHKMGLFHLTPADAQDGFLLLSPLDPFTELGDYLAFDKEIHFFFCKTCGVRCFTYTGLGEVIDIDQATARELPEAAKVGGVAPTKAWRAIRGSGSPEFGTFINVNGHTIDAGQPEFDMRELTEKKCVRYLDTFSEWGKGMPSRWDRPQEHGCY</sequence>
<reference evidence="1" key="1">
    <citation type="submission" date="2022-08" db="EMBL/GenBank/DDBJ databases">
        <title>Genome Sequence of Lecanicillium fungicola.</title>
        <authorList>
            <person name="Buettner E."/>
        </authorList>
    </citation>
    <scope>NUCLEOTIDE SEQUENCE</scope>
    <source>
        <strain evidence="1">Babe33</strain>
    </source>
</reference>
<comment type="caution">
    <text evidence="1">The sequence shown here is derived from an EMBL/GenBank/DDBJ whole genome shotgun (WGS) entry which is preliminary data.</text>
</comment>
<dbReference type="EMBL" id="JANJQO010001430">
    <property type="protein sequence ID" value="KAJ2970990.1"/>
    <property type="molecule type" value="Genomic_DNA"/>
</dbReference>
<evidence type="ECO:0000313" key="2">
    <source>
        <dbReference type="Proteomes" id="UP001143910"/>
    </source>
</evidence>
<evidence type="ECO:0000313" key="1">
    <source>
        <dbReference type="EMBL" id="KAJ2970990.1"/>
    </source>
</evidence>
<accession>A0ACC1MVY2</accession>
<dbReference type="Proteomes" id="UP001143910">
    <property type="component" value="Unassembled WGS sequence"/>
</dbReference>
<gene>
    <name evidence="1" type="ORF">NQ176_g7916</name>
</gene>
<name>A0ACC1MVY2_9HYPO</name>
<organism evidence="1 2">
    <name type="scientific">Zarea fungicola</name>
    <dbReference type="NCBI Taxonomy" id="93591"/>
    <lineage>
        <taxon>Eukaryota</taxon>
        <taxon>Fungi</taxon>
        <taxon>Dikarya</taxon>
        <taxon>Ascomycota</taxon>
        <taxon>Pezizomycotina</taxon>
        <taxon>Sordariomycetes</taxon>
        <taxon>Hypocreomycetidae</taxon>
        <taxon>Hypocreales</taxon>
        <taxon>Cordycipitaceae</taxon>
        <taxon>Zarea</taxon>
    </lineage>
</organism>
<keyword evidence="2" id="KW-1185">Reference proteome</keyword>
<proteinExistence type="predicted"/>